<dbReference type="Gene3D" id="3.40.50.300">
    <property type="entry name" value="P-loop containing nucleotide triphosphate hydrolases"/>
    <property type="match status" value="2"/>
</dbReference>
<dbReference type="SUPFAM" id="SSF54768">
    <property type="entry name" value="dsRNA-binding domain-like"/>
    <property type="match status" value="1"/>
</dbReference>
<dbReference type="EC" id="3.6.4.13" evidence="1"/>
<evidence type="ECO:0000313" key="13">
    <source>
        <dbReference type="EMBL" id="ELR25721.1"/>
    </source>
</evidence>
<dbReference type="CDD" id="cd18791">
    <property type="entry name" value="SF2_C_RHA"/>
    <property type="match status" value="1"/>
</dbReference>
<dbReference type="Pfam" id="PF07717">
    <property type="entry name" value="OB_NTP_bind"/>
    <property type="match status" value="1"/>
</dbReference>
<dbReference type="InterPro" id="IPR016135">
    <property type="entry name" value="UBQ-conjugating_enzyme/RWD"/>
</dbReference>
<evidence type="ECO:0000256" key="6">
    <source>
        <dbReference type="ARBA" id="ARBA00022884"/>
    </source>
</evidence>
<dbReference type="Pfam" id="PF04408">
    <property type="entry name" value="WHD_HA2"/>
    <property type="match status" value="1"/>
</dbReference>
<dbReference type="Proteomes" id="UP000011083">
    <property type="component" value="Unassembled WGS sequence"/>
</dbReference>
<dbReference type="Gene3D" id="1.20.120.1080">
    <property type="match status" value="1"/>
</dbReference>
<dbReference type="InterPro" id="IPR011709">
    <property type="entry name" value="DEAD-box_helicase_OB_fold"/>
</dbReference>
<feature type="compositionally biased region" description="Basic and acidic residues" evidence="9">
    <location>
        <begin position="43"/>
        <end position="52"/>
    </location>
</feature>
<dbReference type="FunFam" id="3.40.50.300:FF:000526">
    <property type="entry name" value="DExH-box ATP-dependent RNA helicase DExH3"/>
    <property type="match status" value="1"/>
</dbReference>
<evidence type="ECO:0000259" key="12">
    <source>
        <dbReference type="PROSITE" id="PS51194"/>
    </source>
</evidence>
<feature type="compositionally biased region" description="Basic and acidic residues" evidence="9">
    <location>
        <begin position="1"/>
        <end position="10"/>
    </location>
</feature>
<dbReference type="InterPro" id="IPR006575">
    <property type="entry name" value="RWD_dom"/>
</dbReference>
<sequence>MNRKGADDGGRKKKSDKKKDPPPKKTRPMVQEHRGAGSPLRRWTSEREEQYRHPTHLHAAQKAGTVESLDAPPKPPPLFGSWTGKTPVTMLNEWCQKNKWARPNFSPVKSCPEGFRWRVVLINLTNKKTEEKYTHYTRDPLPVSDMARCLHRVLPPEMRDLWAQLDIDAKEKKEKDTERAQKAEEVKEKKENLEKRLQKMPQIYMSPTARSLVENIISSLRSRQPPVTAQSRPVDSDLAADDGGFDPREAEEEIDLGWDGEEEEDVDRAAAKAEEAKAKRMAEKTLRRRLKQLGWRKEDVDRVLAALPERDLPPTDDLNKRVKKVLDWLLLHVAEEHLPVEYQPAKTLEIGITAFPSAKQPKSGEERELELLQADTKNADKATDSFYTLFALIARRATKEEASDGCALKLESSSAADAVAALPKKGDEREAWEIEELRRDEMLALEAILGDDFTARSVAVAGLGGDALPVDVLQVRLPPDSLSLEASAFQPFQLALADLRLEFHIPAHPHSLYPLQLPLVFPSVSLTPTTTAAAGRGGGAGAPAQLVPRVVAKLKHRIIAELAAQAQEMLGEAMVYSLCQWLQSNIGQLVRAVVESEQRPTVAVAAPTNQQPQKQPQPAKAANGRPDKAPTVTVGAAPQGQRGGAVAGRSAPRRPRGQPQVSEEQVRELSAQLTESLRAKQQRPDYIEMQRVRQRLPAASKREEIIRVIRNNQVIVLTGATGCGKSTQVPQYIMEDMIAQNEGGRCNIIVTQPRRISALGLAQRVSAEQCEDVGNTVGYQIRLESAKSKNTRLLFCTTGILLRRLTGSSGEDKELRGISHIIVDEVHERNLDSDFLLIVLKELVRARKDIKVILMSATLDADLFAHYFASPGGRGAAAAVGAPVISIPGFTYPVGEHYLEDALELLRGRGLADDIAAQQRRGGGFGGGVKRTKAEKEEDAKRREDILRSYAAYSVETREALATINENKLEPALLEHLIFFICEEGERTFPELSEEKGSGSKGAILVFFSGMADILTMLERLQRGARDRRAEHKYLILPLHSSISTAQQQRVFERPPQGVRKIILSTNIAETSVTIDDVVVVIDTGKMNEMQYDPVSKLSCLGETWIAKANAAQRRGRAGRVKKGLCFKLYTERRHADLMDQRPPEILRVPLEQLCLQIKLLNVRATVKQFLHQALQPPEDHAIQSALNTLHQVNALEKEEEKLTPLGYHLAQLPVDVHIGKMMLFGAILCCLDPVLTIAAAMSAGKSAFYSPPDRREEANQARFGLALDKSDHLTLMNAYNGWLAAKADGREMQYCNDAIADLKRQYAELLSEIGFLDQRVSTRLMNKQAKLAGRGSDGVKEATGARLNINAKNTRVIKAALCCGLYPNVVRISSPETRYVQVIPGSIAQPHNARDLKFYTRDDGRVFLHPSSVNFSVNEFDSPWLLFSEKVKTSKVFVRQSSMVSHYPLLLFGREIDVVHHLKIIKVDDWIQFRADPRIAVLTKELKVELDKLLTAKISDPTFDISHSGLIEVITQLISTDGLIGPQEAAKWS</sequence>
<dbReference type="InterPro" id="IPR002464">
    <property type="entry name" value="DNA/RNA_helicase_DEAH_CS"/>
</dbReference>
<evidence type="ECO:0000256" key="3">
    <source>
        <dbReference type="ARBA" id="ARBA00022801"/>
    </source>
</evidence>
<dbReference type="CDD" id="cd17917">
    <property type="entry name" value="DEXHc_RHA-like"/>
    <property type="match status" value="1"/>
</dbReference>
<dbReference type="InterPro" id="IPR001650">
    <property type="entry name" value="Helicase_C-like"/>
</dbReference>
<evidence type="ECO:0000259" key="11">
    <source>
        <dbReference type="PROSITE" id="PS51192"/>
    </source>
</evidence>
<evidence type="ECO:0000256" key="2">
    <source>
        <dbReference type="ARBA" id="ARBA00022741"/>
    </source>
</evidence>
<dbReference type="InterPro" id="IPR027417">
    <property type="entry name" value="P-loop_NTPase"/>
</dbReference>
<keyword evidence="8" id="KW-0175">Coiled coil</keyword>
<name>L8HMU6_ACACF</name>
<feature type="domain" description="Helicase ATP-binding" evidence="11">
    <location>
        <begin position="706"/>
        <end position="868"/>
    </location>
</feature>
<reference evidence="13 14" key="1">
    <citation type="journal article" date="2013" name="Genome Biol.">
        <title>Genome of Acanthamoeba castellanii highlights extensive lateral gene transfer and early evolution of tyrosine kinase signaling.</title>
        <authorList>
            <person name="Clarke M."/>
            <person name="Lohan A.J."/>
            <person name="Liu B."/>
            <person name="Lagkouvardos I."/>
            <person name="Roy S."/>
            <person name="Zafar N."/>
            <person name="Bertelli C."/>
            <person name="Schilde C."/>
            <person name="Kianianmomeni A."/>
            <person name="Burglin T.R."/>
            <person name="Frech C."/>
            <person name="Turcotte B."/>
            <person name="Kopec K.O."/>
            <person name="Synnott J.M."/>
            <person name="Choo C."/>
            <person name="Paponov I."/>
            <person name="Finkler A."/>
            <person name="Soon Heng Tan C."/>
            <person name="Hutchins A.P."/>
            <person name="Weinmeier T."/>
            <person name="Rattei T."/>
            <person name="Chu J.S."/>
            <person name="Gimenez G."/>
            <person name="Irimia M."/>
            <person name="Rigden D.J."/>
            <person name="Fitzpatrick D.A."/>
            <person name="Lorenzo-Morales J."/>
            <person name="Bateman A."/>
            <person name="Chiu C.H."/>
            <person name="Tang P."/>
            <person name="Hegemann P."/>
            <person name="Fromm H."/>
            <person name="Raoult D."/>
            <person name="Greub G."/>
            <person name="Miranda-Saavedra D."/>
            <person name="Chen N."/>
            <person name="Nash P."/>
            <person name="Ginger M.L."/>
            <person name="Horn M."/>
            <person name="Schaap P."/>
            <person name="Caler L."/>
            <person name="Loftus B."/>
        </authorList>
    </citation>
    <scope>NUCLEOTIDE SEQUENCE [LARGE SCALE GENOMIC DNA]</scope>
    <source>
        <strain evidence="13 14">Neff</strain>
    </source>
</reference>
<dbReference type="SMART" id="SM00847">
    <property type="entry name" value="HA2"/>
    <property type="match status" value="1"/>
</dbReference>
<dbReference type="KEGG" id="acan:ACA1_326790"/>
<dbReference type="VEuPathDB" id="AmoebaDB:ACA1_326790"/>
<feature type="region of interest" description="Disordered" evidence="9">
    <location>
        <begin position="1"/>
        <end position="73"/>
    </location>
</feature>
<evidence type="ECO:0000256" key="4">
    <source>
        <dbReference type="ARBA" id="ARBA00022806"/>
    </source>
</evidence>
<dbReference type="Pfam" id="PF21010">
    <property type="entry name" value="HA2_C"/>
    <property type="match status" value="1"/>
</dbReference>
<dbReference type="OrthoDB" id="5600252at2759"/>
<organism evidence="13 14">
    <name type="scientific">Acanthamoeba castellanii (strain ATCC 30010 / Neff)</name>
    <dbReference type="NCBI Taxonomy" id="1257118"/>
    <lineage>
        <taxon>Eukaryota</taxon>
        <taxon>Amoebozoa</taxon>
        <taxon>Discosea</taxon>
        <taxon>Longamoebia</taxon>
        <taxon>Centramoebida</taxon>
        <taxon>Acanthamoebidae</taxon>
        <taxon>Acanthamoeba</taxon>
    </lineage>
</organism>
<comment type="similarity">
    <text evidence="7">Belongs to the DExH box helicase family.</text>
</comment>
<dbReference type="Pfam" id="PF24385">
    <property type="entry name" value="DSRM_DHX29"/>
    <property type="match status" value="1"/>
</dbReference>
<dbReference type="Pfam" id="PF00271">
    <property type="entry name" value="Helicase_C"/>
    <property type="match status" value="1"/>
</dbReference>
<evidence type="ECO:0000256" key="5">
    <source>
        <dbReference type="ARBA" id="ARBA00022840"/>
    </source>
</evidence>
<dbReference type="SUPFAM" id="SSF52540">
    <property type="entry name" value="P-loop containing nucleoside triphosphate hydrolases"/>
    <property type="match status" value="1"/>
</dbReference>
<evidence type="ECO:0000313" key="14">
    <source>
        <dbReference type="Proteomes" id="UP000011083"/>
    </source>
</evidence>
<dbReference type="PROSITE" id="PS51192">
    <property type="entry name" value="HELICASE_ATP_BIND_1"/>
    <property type="match status" value="1"/>
</dbReference>
<dbReference type="InterPro" id="IPR014001">
    <property type="entry name" value="Helicase_ATP-bd"/>
</dbReference>
<feature type="compositionally biased region" description="Acidic residues" evidence="9">
    <location>
        <begin position="238"/>
        <end position="247"/>
    </location>
</feature>
<accession>L8HMU6</accession>
<feature type="compositionally biased region" description="Low complexity" evidence="9">
    <location>
        <begin position="605"/>
        <end position="623"/>
    </location>
</feature>
<dbReference type="EMBL" id="KB007792">
    <property type="protein sequence ID" value="ELR25721.1"/>
    <property type="molecule type" value="Genomic_DNA"/>
</dbReference>
<dbReference type="GO" id="GO:0003723">
    <property type="term" value="F:RNA binding"/>
    <property type="evidence" value="ECO:0007669"/>
    <property type="project" value="UniProtKB-KW"/>
</dbReference>
<dbReference type="GO" id="GO:0003724">
    <property type="term" value="F:RNA helicase activity"/>
    <property type="evidence" value="ECO:0007669"/>
    <property type="project" value="UniProtKB-EC"/>
</dbReference>
<dbReference type="InterPro" id="IPR007502">
    <property type="entry name" value="Helicase-assoc_dom"/>
</dbReference>
<evidence type="ECO:0000256" key="7">
    <source>
        <dbReference type="ARBA" id="ARBA00060772"/>
    </source>
</evidence>
<dbReference type="GO" id="GO:0016787">
    <property type="term" value="F:hydrolase activity"/>
    <property type="evidence" value="ECO:0007669"/>
    <property type="project" value="UniProtKB-KW"/>
</dbReference>
<dbReference type="Pfam" id="PF05773">
    <property type="entry name" value="RWD"/>
    <property type="match status" value="1"/>
</dbReference>
<dbReference type="FunFam" id="1.20.120.1080:FF:000002">
    <property type="entry name" value="Putative ATP-dependent RNA helicase DHX36"/>
    <property type="match status" value="1"/>
</dbReference>
<feature type="domain" description="Helicase C-terminal" evidence="12">
    <location>
        <begin position="973"/>
        <end position="1162"/>
    </location>
</feature>
<keyword evidence="4 13" id="KW-0347">Helicase</keyword>
<evidence type="ECO:0000256" key="9">
    <source>
        <dbReference type="SAM" id="MobiDB-lite"/>
    </source>
</evidence>
<keyword evidence="14" id="KW-1185">Reference proteome</keyword>
<feature type="domain" description="RWD" evidence="10">
    <location>
        <begin position="440"/>
        <end position="589"/>
    </location>
</feature>
<keyword evidence="2" id="KW-0547">Nucleotide-binding</keyword>
<dbReference type="InterPro" id="IPR011545">
    <property type="entry name" value="DEAD/DEAH_box_helicase_dom"/>
</dbReference>
<gene>
    <name evidence="13" type="ORF">ACA1_326790</name>
</gene>
<dbReference type="PROSITE" id="PS50908">
    <property type="entry name" value="RWD"/>
    <property type="match status" value="1"/>
</dbReference>
<evidence type="ECO:0000259" key="10">
    <source>
        <dbReference type="PROSITE" id="PS50908"/>
    </source>
</evidence>
<dbReference type="STRING" id="1257118.L8HMU6"/>
<keyword evidence="6" id="KW-0694">RNA-binding</keyword>
<dbReference type="SMART" id="SM00487">
    <property type="entry name" value="DEXDc"/>
    <property type="match status" value="1"/>
</dbReference>
<proteinExistence type="inferred from homology"/>
<feature type="coiled-coil region" evidence="8">
    <location>
        <begin position="1293"/>
        <end position="1320"/>
    </location>
</feature>
<dbReference type="InterPro" id="IPR056328">
    <property type="entry name" value="DSRM_DHX29"/>
</dbReference>
<feature type="compositionally biased region" description="Polar residues" evidence="9">
    <location>
        <begin position="221"/>
        <end position="233"/>
    </location>
</feature>
<dbReference type="RefSeq" id="XP_004358285.1">
    <property type="nucleotide sequence ID" value="XM_004358228.1"/>
</dbReference>
<keyword evidence="5" id="KW-0067">ATP-binding</keyword>
<dbReference type="InterPro" id="IPR059023">
    <property type="entry name" value="RNA_hel_CTD"/>
</dbReference>
<protein>
    <recommendedName>
        <fullName evidence="1">RNA helicase</fullName>
        <ecNumber evidence="1">3.6.4.13</ecNumber>
    </recommendedName>
</protein>
<evidence type="ECO:0000256" key="8">
    <source>
        <dbReference type="SAM" id="Coils"/>
    </source>
</evidence>
<feature type="region of interest" description="Disordered" evidence="9">
    <location>
        <begin position="221"/>
        <end position="247"/>
    </location>
</feature>
<evidence type="ECO:0000256" key="1">
    <source>
        <dbReference type="ARBA" id="ARBA00012552"/>
    </source>
</evidence>
<dbReference type="Gene3D" id="3.10.110.10">
    <property type="entry name" value="Ubiquitin Conjugating Enzyme"/>
    <property type="match status" value="1"/>
</dbReference>
<feature type="region of interest" description="Disordered" evidence="9">
    <location>
        <begin position="602"/>
        <end position="666"/>
    </location>
</feature>
<dbReference type="SMART" id="SM00490">
    <property type="entry name" value="HELICc"/>
    <property type="match status" value="1"/>
</dbReference>
<dbReference type="Pfam" id="PF00270">
    <property type="entry name" value="DEAD"/>
    <property type="match status" value="1"/>
</dbReference>
<dbReference type="GO" id="GO:0005524">
    <property type="term" value="F:ATP binding"/>
    <property type="evidence" value="ECO:0007669"/>
    <property type="project" value="UniProtKB-KW"/>
</dbReference>
<dbReference type="PANTHER" id="PTHR18934:SF145">
    <property type="entry name" value="ATP-DEPENDENT RNA HELICASE DHX57-RELATED"/>
    <property type="match status" value="1"/>
</dbReference>
<keyword evidence="3" id="KW-0378">Hydrolase</keyword>
<dbReference type="InterPro" id="IPR048333">
    <property type="entry name" value="HA2_WH"/>
</dbReference>
<dbReference type="PROSITE" id="PS51194">
    <property type="entry name" value="HELICASE_CTER"/>
    <property type="match status" value="1"/>
</dbReference>
<dbReference type="PROSITE" id="PS00690">
    <property type="entry name" value="DEAH_ATP_HELICASE"/>
    <property type="match status" value="1"/>
</dbReference>
<dbReference type="SUPFAM" id="SSF54495">
    <property type="entry name" value="UBC-like"/>
    <property type="match status" value="1"/>
</dbReference>
<dbReference type="GeneID" id="14926787"/>
<dbReference type="Pfam" id="PF26026">
    <property type="entry name" value="RNA_hel_CTD"/>
    <property type="match status" value="1"/>
</dbReference>
<dbReference type="PANTHER" id="PTHR18934">
    <property type="entry name" value="ATP-DEPENDENT RNA HELICASE"/>
    <property type="match status" value="1"/>
</dbReference>
<feature type="coiled-coil region" evidence="8">
    <location>
        <begin position="172"/>
        <end position="203"/>
    </location>
</feature>